<feature type="non-terminal residue" evidence="2">
    <location>
        <position position="1"/>
    </location>
</feature>
<evidence type="ECO:0000256" key="1">
    <source>
        <dbReference type="SAM" id="Phobius"/>
    </source>
</evidence>
<protein>
    <submittedName>
        <fullName evidence="2">Uncharacterized protein</fullName>
    </submittedName>
</protein>
<accession>A0A9P1G4R8</accession>
<keyword evidence="1" id="KW-1133">Transmembrane helix</keyword>
<reference evidence="3" key="2">
    <citation type="submission" date="2024-04" db="EMBL/GenBank/DDBJ databases">
        <authorList>
            <person name="Chen Y."/>
            <person name="Shah S."/>
            <person name="Dougan E. K."/>
            <person name="Thang M."/>
            <person name="Chan C."/>
        </authorList>
    </citation>
    <scope>NUCLEOTIDE SEQUENCE [LARGE SCALE GENOMIC DNA]</scope>
</reference>
<dbReference type="OrthoDB" id="10291531at2759"/>
<dbReference type="EMBL" id="CAMXCT020002708">
    <property type="protein sequence ID" value="CAL1153353.1"/>
    <property type="molecule type" value="Genomic_DNA"/>
</dbReference>
<gene>
    <name evidence="2" type="ORF">C1SCF055_LOCUS26134</name>
</gene>
<feature type="non-terminal residue" evidence="2">
    <location>
        <position position="302"/>
    </location>
</feature>
<feature type="transmembrane region" description="Helical" evidence="1">
    <location>
        <begin position="208"/>
        <end position="228"/>
    </location>
</feature>
<organism evidence="2">
    <name type="scientific">Cladocopium goreaui</name>
    <dbReference type="NCBI Taxonomy" id="2562237"/>
    <lineage>
        <taxon>Eukaryota</taxon>
        <taxon>Sar</taxon>
        <taxon>Alveolata</taxon>
        <taxon>Dinophyceae</taxon>
        <taxon>Suessiales</taxon>
        <taxon>Symbiodiniaceae</taxon>
        <taxon>Cladocopium</taxon>
    </lineage>
</organism>
<evidence type="ECO:0000313" key="2">
    <source>
        <dbReference type="EMBL" id="CAI3999978.1"/>
    </source>
</evidence>
<reference evidence="2" key="1">
    <citation type="submission" date="2022-10" db="EMBL/GenBank/DDBJ databases">
        <authorList>
            <person name="Chen Y."/>
            <person name="Dougan E. K."/>
            <person name="Chan C."/>
            <person name="Rhodes N."/>
            <person name="Thang M."/>
        </authorList>
    </citation>
    <scope>NUCLEOTIDE SEQUENCE</scope>
</reference>
<sequence length="302" mass="33944">MAEPRRWTGPEKWRCDVCQFQLEETGTRGDELQEVSMDLSEALGVTWAEQLVVQAVLGQAERLGIQAQWQLRRLGSEEVLAPEEPKRDVTDFESKLKVLKESNGQAPKEVKLGFLVPPGGDGGDLEKATVVVDFMADWISKMEVISPEVLRAVSIGPAIRSLQRWRHGKDLNAYNKSFATVQIDEFWSHSWQRRPWKKVSTLLFLKRGLPAGIMGTLGALLGCTLTGFNLLSPSFPFGEISLWGTIFGSILFFLTLLLWPRTEGVFLDACCIHQTNLRKKADGIRSMSGILKQSKRMLVLWD</sequence>
<proteinExistence type="predicted"/>
<keyword evidence="1" id="KW-0472">Membrane</keyword>
<dbReference type="AlphaFoldDB" id="A0A9P1G4R8"/>
<name>A0A9P1G4R8_9DINO</name>
<dbReference type="EMBL" id="CAMXCT010002708">
    <property type="protein sequence ID" value="CAI3999978.1"/>
    <property type="molecule type" value="Genomic_DNA"/>
</dbReference>
<keyword evidence="1" id="KW-0812">Transmembrane</keyword>
<comment type="caution">
    <text evidence="2">The sequence shown here is derived from an EMBL/GenBank/DDBJ whole genome shotgun (WGS) entry which is preliminary data.</text>
</comment>
<feature type="transmembrane region" description="Helical" evidence="1">
    <location>
        <begin position="240"/>
        <end position="259"/>
    </location>
</feature>
<evidence type="ECO:0000313" key="3">
    <source>
        <dbReference type="EMBL" id="CAL1153353.1"/>
    </source>
</evidence>